<sequence>MHRYFGWPGQAPSYKIGQRIWEQIRDEYKVRQGANFNIKDFHMKALNLGSIGLDTLETALLG</sequence>
<dbReference type="PANTHER" id="PTHR33361:SF2">
    <property type="entry name" value="DUF885 DOMAIN-CONTAINING PROTEIN"/>
    <property type="match status" value="1"/>
</dbReference>
<proteinExistence type="predicted"/>
<dbReference type="Pfam" id="PF05960">
    <property type="entry name" value="DUF885"/>
    <property type="match status" value="1"/>
</dbReference>
<dbReference type="EMBL" id="CAEZXL010000087">
    <property type="protein sequence ID" value="CAB4687557.1"/>
    <property type="molecule type" value="Genomic_DNA"/>
</dbReference>
<name>A0A6J6NMB5_9ZZZZ</name>
<organism evidence="1">
    <name type="scientific">freshwater metagenome</name>
    <dbReference type="NCBI Taxonomy" id="449393"/>
    <lineage>
        <taxon>unclassified sequences</taxon>
        <taxon>metagenomes</taxon>
        <taxon>ecological metagenomes</taxon>
    </lineage>
</organism>
<evidence type="ECO:0000313" key="1">
    <source>
        <dbReference type="EMBL" id="CAB4687557.1"/>
    </source>
</evidence>
<reference evidence="1" key="1">
    <citation type="submission" date="2020-05" db="EMBL/GenBank/DDBJ databases">
        <authorList>
            <person name="Chiriac C."/>
            <person name="Salcher M."/>
            <person name="Ghai R."/>
            <person name="Kavagutti S V."/>
        </authorList>
    </citation>
    <scope>NUCLEOTIDE SEQUENCE</scope>
</reference>
<accession>A0A6J6NMB5</accession>
<gene>
    <name evidence="1" type="ORF">UFOPK2373_00601</name>
</gene>
<dbReference type="InterPro" id="IPR010281">
    <property type="entry name" value="DUF885"/>
</dbReference>
<dbReference type="PANTHER" id="PTHR33361">
    <property type="entry name" value="GLR0591 PROTEIN"/>
    <property type="match status" value="1"/>
</dbReference>
<protein>
    <submittedName>
        <fullName evidence="1">Unannotated protein</fullName>
    </submittedName>
</protein>
<dbReference type="AlphaFoldDB" id="A0A6J6NMB5"/>